<dbReference type="STRING" id="139420.A0A371CMD8"/>
<evidence type="ECO:0000256" key="1">
    <source>
        <dbReference type="SAM" id="MobiDB-lite"/>
    </source>
</evidence>
<reference evidence="3 4" key="1">
    <citation type="journal article" date="2018" name="Biotechnol. Biofuels">
        <title>Integrative visual omics of the white-rot fungus Polyporus brumalis exposes the biotechnological potential of its oxidative enzymes for delignifying raw plant biomass.</title>
        <authorList>
            <person name="Miyauchi S."/>
            <person name="Rancon A."/>
            <person name="Drula E."/>
            <person name="Hage H."/>
            <person name="Chaduli D."/>
            <person name="Favel A."/>
            <person name="Grisel S."/>
            <person name="Henrissat B."/>
            <person name="Herpoel-Gimbert I."/>
            <person name="Ruiz-Duenas F.J."/>
            <person name="Chevret D."/>
            <person name="Hainaut M."/>
            <person name="Lin J."/>
            <person name="Wang M."/>
            <person name="Pangilinan J."/>
            <person name="Lipzen A."/>
            <person name="Lesage-Meessen L."/>
            <person name="Navarro D."/>
            <person name="Riley R."/>
            <person name="Grigoriev I.V."/>
            <person name="Zhou S."/>
            <person name="Raouche S."/>
            <person name="Rosso M.N."/>
        </authorList>
    </citation>
    <scope>NUCLEOTIDE SEQUENCE [LARGE SCALE GENOMIC DNA]</scope>
    <source>
        <strain evidence="3 4">BRFM 1820</strain>
    </source>
</reference>
<evidence type="ECO:0000313" key="4">
    <source>
        <dbReference type="Proteomes" id="UP000256964"/>
    </source>
</evidence>
<dbReference type="Pfam" id="PF00533">
    <property type="entry name" value="BRCT"/>
    <property type="match status" value="1"/>
</dbReference>
<dbReference type="CDD" id="cd17716">
    <property type="entry name" value="BRCT_microcephalin_rpt1"/>
    <property type="match status" value="1"/>
</dbReference>
<evidence type="ECO:0000259" key="2">
    <source>
        <dbReference type="PROSITE" id="PS50172"/>
    </source>
</evidence>
<keyword evidence="4" id="KW-1185">Reference proteome</keyword>
<dbReference type="InterPro" id="IPR001357">
    <property type="entry name" value="BRCT_dom"/>
</dbReference>
<dbReference type="AlphaFoldDB" id="A0A371CMD8"/>
<name>A0A371CMD8_9APHY</name>
<feature type="compositionally biased region" description="Polar residues" evidence="1">
    <location>
        <begin position="27"/>
        <end position="40"/>
    </location>
</feature>
<dbReference type="SUPFAM" id="SSF52113">
    <property type="entry name" value="BRCT domain"/>
    <property type="match status" value="1"/>
</dbReference>
<sequence length="294" mass="30937">MASHLLSQSLSALPSTVTPDKGKGRAVSSTYPTADASTPTAKDKDGGDAGESESGEKPARPPAPRAHATRLATGALSTPPNAYKEPGARSAAGQEGSGKGKGKASAEESPARLAVLKNCRIFVDVRTDEGDDAGGLFVEMLEGLGAKIASKVGSRCTHVVFKNGLMSTLSRYKLLGDPKPHVVGIGWVVECAEQCKKVDEGLHRVNLDLVNVAGVNKVWCRHVRCVWTLIPMISAIETQVVLAEACVPGEDGMGRVADIVGLVAGWRRDAALDGRRCRRASSTERWSWSRDGGG</sequence>
<dbReference type="PROSITE" id="PS50172">
    <property type="entry name" value="BRCT"/>
    <property type="match status" value="1"/>
</dbReference>
<feature type="compositionally biased region" description="Low complexity" evidence="1">
    <location>
        <begin position="1"/>
        <end position="15"/>
    </location>
</feature>
<feature type="region of interest" description="Disordered" evidence="1">
    <location>
        <begin position="1"/>
        <end position="109"/>
    </location>
</feature>
<dbReference type="EMBL" id="KZ857512">
    <property type="protein sequence ID" value="RDX41440.1"/>
    <property type="molecule type" value="Genomic_DNA"/>
</dbReference>
<gene>
    <name evidence="3" type="ORF">OH76DRAFT_1364599</name>
</gene>
<evidence type="ECO:0000313" key="3">
    <source>
        <dbReference type="EMBL" id="RDX41440.1"/>
    </source>
</evidence>
<dbReference type="Proteomes" id="UP000256964">
    <property type="component" value="Unassembled WGS sequence"/>
</dbReference>
<protein>
    <recommendedName>
        <fullName evidence="2">BRCT domain-containing protein</fullName>
    </recommendedName>
</protein>
<proteinExistence type="predicted"/>
<organism evidence="3 4">
    <name type="scientific">Lentinus brumalis</name>
    <dbReference type="NCBI Taxonomy" id="2498619"/>
    <lineage>
        <taxon>Eukaryota</taxon>
        <taxon>Fungi</taxon>
        <taxon>Dikarya</taxon>
        <taxon>Basidiomycota</taxon>
        <taxon>Agaricomycotina</taxon>
        <taxon>Agaricomycetes</taxon>
        <taxon>Polyporales</taxon>
        <taxon>Polyporaceae</taxon>
        <taxon>Lentinus</taxon>
    </lineage>
</organism>
<dbReference type="OrthoDB" id="2384350at2759"/>
<dbReference type="Gene3D" id="3.40.50.10190">
    <property type="entry name" value="BRCT domain"/>
    <property type="match status" value="1"/>
</dbReference>
<dbReference type="InterPro" id="IPR036420">
    <property type="entry name" value="BRCT_dom_sf"/>
</dbReference>
<feature type="domain" description="BRCT" evidence="2">
    <location>
        <begin position="111"/>
        <end position="205"/>
    </location>
</feature>
<accession>A0A371CMD8</accession>